<feature type="domain" description="Luciferase-like" evidence="5">
    <location>
        <begin position="20"/>
        <end position="326"/>
    </location>
</feature>
<keyword evidence="3 6" id="KW-0560">Oxidoreductase</keyword>
<organism evidence="6 7">
    <name type="scientific">Rhodopseudomonas telluris</name>
    <dbReference type="NCBI Taxonomy" id="644215"/>
    <lineage>
        <taxon>Bacteria</taxon>
        <taxon>Pseudomonadati</taxon>
        <taxon>Pseudomonadota</taxon>
        <taxon>Alphaproteobacteria</taxon>
        <taxon>Hyphomicrobiales</taxon>
        <taxon>Nitrobacteraceae</taxon>
        <taxon>Rhodopseudomonas</taxon>
    </lineage>
</organism>
<evidence type="ECO:0000259" key="5">
    <source>
        <dbReference type="Pfam" id="PF00296"/>
    </source>
</evidence>
<comment type="caution">
    <text evidence="6">The sequence shown here is derived from an EMBL/GenBank/DDBJ whole genome shotgun (WGS) entry which is preliminary data.</text>
</comment>
<keyword evidence="7" id="KW-1185">Reference proteome</keyword>
<evidence type="ECO:0000256" key="1">
    <source>
        <dbReference type="ARBA" id="ARBA00022630"/>
    </source>
</evidence>
<dbReference type="GO" id="GO:0016491">
    <property type="term" value="F:oxidoreductase activity"/>
    <property type="evidence" value="ECO:0007669"/>
    <property type="project" value="UniProtKB-KW"/>
</dbReference>
<dbReference type="Pfam" id="PF00296">
    <property type="entry name" value="Bac_luciferase"/>
    <property type="match status" value="1"/>
</dbReference>
<sequence>MALEFIGFIGNNNSSETIVRSGPVLDIDHVETVAKAHENAGFDRALLAFHSDLPDPLQVGQHIASVTQRLNVFIAQRPGFTAPTVFARQFATLDHLTKGRVSLNVITGGDHAELVHDGNTVPDKDERYARTSEFLDIVRSEWSSDTPFDYDGKYYQVKGGFSQIKPLRPEGIPVFIAGASDAAIKVAGRHADIFALWGETYEEVRSIIGRVKAAAAKNNRPSPRFSLSFRPILAETEELAWAKADSILARAQAVQEVSGFKRGAGQPANEGSRRLLALAAKGERLDKRLWTGLAKLTGARGNSTSLVGTPQQVAEALLDYYALGVDIFLIRGFDPLVDAIDYGRELIPLTRELVARREAVAA</sequence>
<evidence type="ECO:0000256" key="3">
    <source>
        <dbReference type="ARBA" id="ARBA00023002"/>
    </source>
</evidence>
<dbReference type="PANTHER" id="PTHR42847:SF9">
    <property type="entry name" value="BLL6451 PROTEIN"/>
    <property type="match status" value="1"/>
</dbReference>
<name>A0ABV6EZ99_9BRAD</name>
<dbReference type="InterPro" id="IPR036661">
    <property type="entry name" value="Luciferase-like_sf"/>
</dbReference>
<evidence type="ECO:0000256" key="4">
    <source>
        <dbReference type="ARBA" id="ARBA00023033"/>
    </source>
</evidence>
<dbReference type="RefSeq" id="WP_378391824.1">
    <property type="nucleotide sequence ID" value="NZ_JBHLWM010000008.1"/>
</dbReference>
<dbReference type="InterPro" id="IPR011251">
    <property type="entry name" value="Luciferase-like_dom"/>
</dbReference>
<keyword evidence="4" id="KW-0503">Monooxygenase</keyword>
<dbReference type="CDD" id="cd01094">
    <property type="entry name" value="Alkanesulfonate_monoxygenase"/>
    <property type="match status" value="1"/>
</dbReference>
<evidence type="ECO:0000256" key="2">
    <source>
        <dbReference type="ARBA" id="ARBA00022643"/>
    </source>
</evidence>
<dbReference type="InterPro" id="IPR050172">
    <property type="entry name" value="SsuD_RutA_monooxygenase"/>
</dbReference>
<reference evidence="6 7" key="1">
    <citation type="submission" date="2024-09" db="EMBL/GenBank/DDBJ databases">
        <authorList>
            <person name="Sun Q."/>
            <person name="Mori K."/>
        </authorList>
    </citation>
    <scope>NUCLEOTIDE SEQUENCE [LARGE SCALE GENOMIC DNA]</scope>
    <source>
        <strain evidence="6 7">KCTC 23279</strain>
    </source>
</reference>
<keyword evidence="2" id="KW-0288">FMN</keyword>
<dbReference type="Proteomes" id="UP001589775">
    <property type="component" value="Unassembled WGS sequence"/>
</dbReference>
<gene>
    <name evidence="6" type="ORF">ACFFJ6_21965</name>
</gene>
<accession>A0ABV6EZ99</accession>
<evidence type="ECO:0000313" key="6">
    <source>
        <dbReference type="EMBL" id="MFC0243171.1"/>
    </source>
</evidence>
<protein>
    <submittedName>
        <fullName evidence="6">LLM class flavin-dependent oxidoreductase</fullName>
        <ecNumber evidence="6">1.-.-.-</ecNumber>
    </submittedName>
</protein>
<keyword evidence="1" id="KW-0285">Flavoprotein</keyword>
<dbReference type="PANTHER" id="PTHR42847">
    <property type="entry name" value="ALKANESULFONATE MONOOXYGENASE"/>
    <property type="match status" value="1"/>
</dbReference>
<dbReference type="Gene3D" id="3.20.20.30">
    <property type="entry name" value="Luciferase-like domain"/>
    <property type="match status" value="1"/>
</dbReference>
<dbReference type="EC" id="1.-.-.-" evidence="6"/>
<dbReference type="EMBL" id="JBHLWM010000008">
    <property type="protein sequence ID" value="MFC0243171.1"/>
    <property type="molecule type" value="Genomic_DNA"/>
</dbReference>
<dbReference type="SUPFAM" id="SSF51679">
    <property type="entry name" value="Bacterial luciferase-like"/>
    <property type="match status" value="1"/>
</dbReference>
<evidence type="ECO:0000313" key="7">
    <source>
        <dbReference type="Proteomes" id="UP001589775"/>
    </source>
</evidence>
<proteinExistence type="predicted"/>